<dbReference type="InterPro" id="IPR012318">
    <property type="entry name" value="HTH_CRP"/>
</dbReference>
<dbReference type="CDD" id="cd00038">
    <property type="entry name" value="CAP_ED"/>
    <property type="match status" value="1"/>
</dbReference>
<dbReference type="InterPro" id="IPR014710">
    <property type="entry name" value="RmlC-like_jellyroll"/>
</dbReference>
<dbReference type="PROSITE" id="PS51063">
    <property type="entry name" value="HTH_CRP_2"/>
    <property type="match status" value="1"/>
</dbReference>
<dbReference type="AlphaFoldDB" id="A0A7C9V1B0"/>
<evidence type="ECO:0000313" key="7">
    <source>
        <dbReference type="Proteomes" id="UP000480684"/>
    </source>
</evidence>
<feature type="domain" description="Cyclic nucleotide-binding" evidence="4">
    <location>
        <begin position="18"/>
        <end position="87"/>
    </location>
</feature>
<keyword evidence="7" id="KW-1185">Reference proteome</keyword>
<dbReference type="GO" id="GO:0005829">
    <property type="term" value="C:cytosol"/>
    <property type="evidence" value="ECO:0007669"/>
    <property type="project" value="TreeGrafter"/>
</dbReference>
<dbReference type="PANTHER" id="PTHR24567:SF75">
    <property type="entry name" value="FUMARATE AND NITRATE REDUCTION REGULATORY PROTEIN"/>
    <property type="match status" value="1"/>
</dbReference>
<dbReference type="InterPro" id="IPR000595">
    <property type="entry name" value="cNMP-bd_dom"/>
</dbReference>
<evidence type="ECO:0000256" key="1">
    <source>
        <dbReference type="ARBA" id="ARBA00023015"/>
    </source>
</evidence>
<evidence type="ECO:0000313" key="6">
    <source>
        <dbReference type="EMBL" id="NFV81995.1"/>
    </source>
</evidence>
<dbReference type="Proteomes" id="UP000480684">
    <property type="component" value="Unassembled WGS sequence"/>
</dbReference>
<dbReference type="Gene3D" id="2.60.120.10">
    <property type="entry name" value="Jelly Rolls"/>
    <property type="match status" value="1"/>
</dbReference>
<dbReference type="GO" id="GO:0003677">
    <property type="term" value="F:DNA binding"/>
    <property type="evidence" value="ECO:0007669"/>
    <property type="project" value="UniProtKB-KW"/>
</dbReference>
<keyword evidence="1" id="KW-0805">Transcription regulation</keyword>
<sequence>MLALLDICHATASARGRLCACLEPHSLGRLRAVAGDARLVAGEVLFGQGAPADAVYGLRQGAVMLATRMPDGRRQVLSFLFPGDTFGFSADDSHGCSAITLRRSSFCRIPLSALEEDGELAVRMHAIAQARMADTFEHMVRLGRMTAGERVSDFLFWLWRRLDQPAEMALPMRLLDIADHLGLRLETVSRRMAALRRAGILGPLSTDGVLPVLDGPALRQR</sequence>
<keyword evidence="2" id="KW-0238">DNA-binding</keyword>
<dbReference type="GO" id="GO:0003700">
    <property type="term" value="F:DNA-binding transcription factor activity"/>
    <property type="evidence" value="ECO:0007669"/>
    <property type="project" value="TreeGrafter"/>
</dbReference>
<dbReference type="PROSITE" id="PS50042">
    <property type="entry name" value="CNMP_BINDING_3"/>
    <property type="match status" value="1"/>
</dbReference>
<dbReference type="InterPro" id="IPR018490">
    <property type="entry name" value="cNMP-bd_dom_sf"/>
</dbReference>
<dbReference type="Pfam" id="PF13545">
    <property type="entry name" value="HTH_Crp_2"/>
    <property type="match status" value="1"/>
</dbReference>
<evidence type="ECO:0000259" key="4">
    <source>
        <dbReference type="PROSITE" id="PS50042"/>
    </source>
</evidence>
<dbReference type="SMART" id="SM00419">
    <property type="entry name" value="HTH_CRP"/>
    <property type="match status" value="1"/>
</dbReference>
<dbReference type="EMBL" id="JAAIYP010000044">
    <property type="protein sequence ID" value="NFV81995.1"/>
    <property type="molecule type" value="Genomic_DNA"/>
</dbReference>
<evidence type="ECO:0000259" key="5">
    <source>
        <dbReference type="PROSITE" id="PS51063"/>
    </source>
</evidence>
<dbReference type="SUPFAM" id="SSF46785">
    <property type="entry name" value="Winged helix' DNA-binding domain"/>
    <property type="match status" value="1"/>
</dbReference>
<name>A0A7C9V1B0_9PROT</name>
<keyword evidence="3" id="KW-0804">Transcription</keyword>
<dbReference type="Pfam" id="PF00027">
    <property type="entry name" value="cNMP_binding"/>
    <property type="match status" value="1"/>
</dbReference>
<dbReference type="RefSeq" id="WP_163682560.1">
    <property type="nucleotide sequence ID" value="NZ_JAAIYP010000044.1"/>
</dbReference>
<dbReference type="InterPro" id="IPR036388">
    <property type="entry name" value="WH-like_DNA-bd_sf"/>
</dbReference>
<organism evidence="6 7">
    <name type="scientific">Magnetospirillum aberrantis SpK</name>
    <dbReference type="NCBI Taxonomy" id="908842"/>
    <lineage>
        <taxon>Bacteria</taxon>
        <taxon>Pseudomonadati</taxon>
        <taxon>Pseudomonadota</taxon>
        <taxon>Alphaproteobacteria</taxon>
        <taxon>Rhodospirillales</taxon>
        <taxon>Rhodospirillaceae</taxon>
        <taxon>Magnetospirillum</taxon>
    </lineage>
</organism>
<dbReference type="PANTHER" id="PTHR24567">
    <property type="entry name" value="CRP FAMILY TRANSCRIPTIONAL REGULATORY PROTEIN"/>
    <property type="match status" value="1"/>
</dbReference>
<evidence type="ECO:0000256" key="3">
    <source>
        <dbReference type="ARBA" id="ARBA00023163"/>
    </source>
</evidence>
<dbReference type="SMART" id="SM00100">
    <property type="entry name" value="cNMP"/>
    <property type="match status" value="1"/>
</dbReference>
<dbReference type="Gene3D" id="1.10.10.10">
    <property type="entry name" value="Winged helix-like DNA-binding domain superfamily/Winged helix DNA-binding domain"/>
    <property type="match status" value="1"/>
</dbReference>
<evidence type="ECO:0000256" key="2">
    <source>
        <dbReference type="ARBA" id="ARBA00023125"/>
    </source>
</evidence>
<dbReference type="PRINTS" id="PR00034">
    <property type="entry name" value="HTHCRP"/>
</dbReference>
<dbReference type="InterPro" id="IPR050397">
    <property type="entry name" value="Env_Response_Regulators"/>
</dbReference>
<dbReference type="InterPro" id="IPR036390">
    <property type="entry name" value="WH_DNA-bd_sf"/>
</dbReference>
<accession>A0A7C9V1B0</accession>
<dbReference type="SUPFAM" id="SSF51206">
    <property type="entry name" value="cAMP-binding domain-like"/>
    <property type="match status" value="1"/>
</dbReference>
<gene>
    <name evidence="6" type="ORF">G4223_17940</name>
</gene>
<comment type="caution">
    <text evidence="6">The sequence shown here is derived from an EMBL/GenBank/DDBJ whole genome shotgun (WGS) entry which is preliminary data.</text>
</comment>
<protein>
    <submittedName>
        <fullName evidence="6">Cyclic nucleotide-binding domain-containing protein</fullName>
    </submittedName>
</protein>
<proteinExistence type="predicted"/>
<feature type="domain" description="HTH crp-type" evidence="5">
    <location>
        <begin position="145"/>
        <end position="214"/>
    </location>
</feature>
<reference evidence="6 7" key="1">
    <citation type="submission" date="2020-02" db="EMBL/GenBank/DDBJ databases">
        <authorList>
            <person name="Dziuba M."/>
            <person name="Kuznetsov B."/>
            <person name="Mardanov A."/>
            <person name="Ravin N."/>
            <person name="Grouzdev D."/>
        </authorList>
    </citation>
    <scope>NUCLEOTIDE SEQUENCE [LARGE SCALE GENOMIC DNA]</scope>
    <source>
        <strain evidence="6 7">SpK</strain>
    </source>
</reference>